<evidence type="ECO:0000256" key="1">
    <source>
        <dbReference type="SAM" id="Coils"/>
    </source>
</evidence>
<dbReference type="InParanoid" id="A0A1B6PPE7"/>
<reference evidence="3" key="2">
    <citation type="journal article" date="2018" name="Plant J.">
        <title>The Sorghum bicolor reference genome: improved assembly, gene annotations, a transcriptome atlas, and signatures of genome organization.</title>
        <authorList>
            <person name="McCormick R.F."/>
            <person name="Truong S.K."/>
            <person name="Sreedasyam A."/>
            <person name="Jenkins J."/>
            <person name="Shu S."/>
            <person name="Sims D."/>
            <person name="Kennedy M."/>
            <person name="Amirebrahimi M."/>
            <person name="Weers B.D."/>
            <person name="McKinley B."/>
            <person name="Mattison A."/>
            <person name="Morishige D.T."/>
            <person name="Grimwood J."/>
            <person name="Schmutz J."/>
            <person name="Mullet J.E."/>
        </authorList>
    </citation>
    <scope>NUCLEOTIDE SEQUENCE [LARGE SCALE GENOMIC DNA]</scope>
    <source>
        <strain evidence="3">cv. BTx623</strain>
    </source>
</reference>
<gene>
    <name evidence="2" type="ORF">SORBI_3005G003400</name>
</gene>
<dbReference type="OrthoDB" id="10633683at2759"/>
<protein>
    <submittedName>
        <fullName evidence="2">Uncharacterized protein</fullName>
    </submittedName>
</protein>
<accession>A0A1B6PPE7</accession>
<reference evidence="2 3" key="1">
    <citation type="journal article" date="2009" name="Nature">
        <title>The Sorghum bicolor genome and the diversification of grasses.</title>
        <authorList>
            <person name="Paterson A.H."/>
            <person name="Bowers J.E."/>
            <person name="Bruggmann R."/>
            <person name="Dubchak I."/>
            <person name="Grimwood J."/>
            <person name="Gundlach H."/>
            <person name="Haberer G."/>
            <person name="Hellsten U."/>
            <person name="Mitros T."/>
            <person name="Poliakov A."/>
            <person name="Schmutz J."/>
            <person name="Spannagl M."/>
            <person name="Tang H."/>
            <person name="Wang X."/>
            <person name="Wicker T."/>
            <person name="Bharti A.K."/>
            <person name="Chapman J."/>
            <person name="Feltus F.A."/>
            <person name="Gowik U."/>
            <person name="Grigoriev I.V."/>
            <person name="Lyons E."/>
            <person name="Maher C.A."/>
            <person name="Martis M."/>
            <person name="Narechania A."/>
            <person name="Otillar R.P."/>
            <person name="Penning B.W."/>
            <person name="Salamov A.A."/>
            <person name="Wang Y."/>
            <person name="Zhang L."/>
            <person name="Carpita N.C."/>
            <person name="Freeling M."/>
            <person name="Gingle A.R."/>
            <person name="Hash C.T."/>
            <person name="Keller B."/>
            <person name="Klein P."/>
            <person name="Kresovich S."/>
            <person name="McCann M.C."/>
            <person name="Ming R."/>
            <person name="Peterson D.G."/>
            <person name="Mehboob-ur-Rahman"/>
            <person name="Ware D."/>
            <person name="Westhoff P."/>
            <person name="Mayer K.F."/>
            <person name="Messing J."/>
            <person name="Rokhsar D.S."/>
        </authorList>
    </citation>
    <scope>NUCLEOTIDE SEQUENCE [LARGE SCALE GENOMIC DNA]</scope>
    <source>
        <strain evidence="3">cv. BTx623</strain>
    </source>
</reference>
<organism evidence="2 3">
    <name type="scientific">Sorghum bicolor</name>
    <name type="common">Sorghum</name>
    <name type="synonym">Sorghum vulgare</name>
    <dbReference type="NCBI Taxonomy" id="4558"/>
    <lineage>
        <taxon>Eukaryota</taxon>
        <taxon>Viridiplantae</taxon>
        <taxon>Streptophyta</taxon>
        <taxon>Embryophyta</taxon>
        <taxon>Tracheophyta</taxon>
        <taxon>Spermatophyta</taxon>
        <taxon>Magnoliopsida</taxon>
        <taxon>Liliopsida</taxon>
        <taxon>Poales</taxon>
        <taxon>Poaceae</taxon>
        <taxon>PACMAD clade</taxon>
        <taxon>Panicoideae</taxon>
        <taxon>Andropogonodae</taxon>
        <taxon>Andropogoneae</taxon>
        <taxon>Sorghinae</taxon>
        <taxon>Sorghum</taxon>
    </lineage>
</organism>
<dbReference type="Proteomes" id="UP000000768">
    <property type="component" value="Chromosome 5"/>
</dbReference>
<keyword evidence="1" id="KW-0175">Coiled coil</keyword>
<dbReference type="Gramene" id="KXG27550">
    <property type="protein sequence ID" value="KXG27550"/>
    <property type="gene ID" value="SORBI_3005G003400"/>
</dbReference>
<name>A0A1B6PPE7_SORBI</name>
<dbReference type="EMBL" id="CM000764">
    <property type="protein sequence ID" value="KXG27550.1"/>
    <property type="molecule type" value="Genomic_DNA"/>
</dbReference>
<proteinExistence type="predicted"/>
<evidence type="ECO:0000313" key="3">
    <source>
        <dbReference type="Proteomes" id="UP000000768"/>
    </source>
</evidence>
<dbReference type="AlphaFoldDB" id="A0A1B6PPE7"/>
<feature type="coiled-coil region" evidence="1">
    <location>
        <begin position="90"/>
        <end position="124"/>
    </location>
</feature>
<keyword evidence="3" id="KW-1185">Reference proteome</keyword>
<evidence type="ECO:0000313" key="2">
    <source>
        <dbReference type="EMBL" id="KXG27550.1"/>
    </source>
</evidence>
<sequence>MASVARALASGARMMPPASRALASRAPASPLSKVYIAGPRFFSSTGNETRFEKLKKDWDNLDLRSKLSVLEMIGKYTMFAFSGSWGIMLAKTVLDRVDKVEAELKEVNIDVNALKVSMANAEEKSGHHRQEVDAKCDKLRLEVKDLLLAHGFKNKEVPDATVAVPGAQETA</sequence>